<evidence type="ECO:0000313" key="2">
    <source>
        <dbReference type="EMBL" id="KAA6359240.1"/>
    </source>
</evidence>
<reference evidence="2 3" key="1">
    <citation type="submission" date="2019-03" db="EMBL/GenBank/DDBJ databases">
        <title>Single cell metagenomics reveals metabolic interactions within the superorganism composed of flagellate Streblomastix strix and complex community of Bacteroidetes bacteria on its surface.</title>
        <authorList>
            <person name="Treitli S.C."/>
            <person name="Kolisko M."/>
            <person name="Husnik F."/>
            <person name="Keeling P."/>
            <person name="Hampl V."/>
        </authorList>
    </citation>
    <scope>NUCLEOTIDE SEQUENCE [LARGE SCALE GENOMIC DNA]</scope>
    <source>
        <strain evidence="2">ST1C</strain>
    </source>
</reference>
<feature type="compositionally biased region" description="Basic and acidic residues" evidence="1">
    <location>
        <begin position="117"/>
        <end position="133"/>
    </location>
</feature>
<comment type="caution">
    <text evidence="2">The sequence shown here is derived from an EMBL/GenBank/DDBJ whole genome shotgun (WGS) entry which is preliminary data.</text>
</comment>
<feature type="compositionally biased region" description="Polar residues" evidence="1">
    <location>
        <begin position="104"/>
        <end position="116"/>
    </location>
</feature>
<accession>A0A5J4TN24</accession>
<sequence>IHITQSQSFIETEEIQQAFLQYFRTPTDVVDEQNVQQDATNAEDIARLLDRFNIERFNKQSKSSLSLQVVIYNPEEYKQFSGRDMSSSFVSPYQDVPTLRNLGQMESSEVQTSSNTDGEHEVPMQKEKETDDS</sequence>
<organism evidence="2 3">
    <name type="scientific">Streblomastix strix</name>
    <dbReference type="NCBI Taxonomy" id="222440"/>
    <lineage>
        <taxon>Eukaryota</taxon>
        <taxon>Metamonada</taxon>
        <taxon>Preaxostyla</taxon>
        <taxon>Oxymonadida</taxon>
        <taxon>Streblomastigidae</taxon>
        <taxon>Streblomastix</taxon>
    </lineage>
</organism>
<dbReference type="EMBL" id="SNRW01028689">
    <property type="protein sequence ID" value="KAA6359240.1"/>
    <property type="molecule type" value="Genomic_DNA"/>
</dbReference>
<protein>
    <submittedName>
        <fullName evidence="2">Uncharacterized protein</fullName>
    </submittedName>
</protein>
<feature type="region of interest" description="Disordered" evidence="1">
    <location>
        <begin position="96"/>
        <end position="133"/>
    </location>
</feature>
<dbReference type="Proteomes" id="UP000324800">
    <property type="component" value="Unassembled WGS sequence"/>
</dbReference>
<feature type="non-terminal residue" evidence="2">
    <location>
        <position position="1"/>
    </location>
</feature>
<gene>
    <name evidence="2" type="ORF">EZS28_045233</name>
</gene>
<proteinExistence type="predicted"/>
<dbReference type="AlphaFoldDB" id="A0A5J4TN24"/>
<name>A0A5J4TN24_9EUKA</name>
<evidence type="ECO:0000256" key="1">
    <source>
        <dbReference type="SAM" id="MobiDB-lite"/>
    </source>
</evidence>
<evidence type="ECO:0000313" key="3">
    <source>
        <dbReference type="Proteomes" id="UP000324800"/>
    </source>
</evidence>